<evidence type="ECO:0000313" key="3">
    <source>
        <dbReference type="EMBL" id="KID58579.1"/>
    </source>
</evidence>
<dbReference type="OrthoDB" id="5899712at2"/>
<protein>
    <submittedName>
        <fullName evidence="3">Membrane protein</fullName>
    </submittedName>
</protein>
<dbReference type="EMBL" id="JWIC01000003">
    <property type="protein sequence ID" value="KID58579.1"/>
    <property type="molecule type" value="Genomic_DNA"/>
</dbReference>
<name>A0A0C1MNF8_9GAMM</name>
<evidence type="ECO:0000313" key="4">
    <source>
        <dbReference type="Proteomes" id="UP000031327"/>
    </source>
</evidence>
<feature type="coiled-coil region" evidence="1">
    <location>
        <begin position="22"/>
        <end position="49"/>
    </location>
</feature>
<accession>A0A0C1MNF8</accession>
<gene>
    <name evidence="3" type="ORF">JF50_01475</name>
</gene>
<reference evidence="3 4" key="1">
    <citation type="submission" date="2014-12" db="EMBL/GenBank/DDBJ databases">
        <title>Draft Genome Sequence of Pseudoalteromonas luteoviolacea HI1.</title>
        <authorList>
            <person name="Asahina A.Y."/>
            <person name="Hadfield M.G."/>
        </authorList>
    </citation>
    <scope>NUCLEOTIDE SEQUENCE [LARGE SCALE GENOMIC DNA]</scope>
    <source>
        <strain evidence="3 4">HI1</strain>
    </source>
</reference>
<dbReference type="Proteomes" id="UP000031327">
    <property type="component" value="Unassembled WGS sequence"/>
</dbReference>
<proteinExistence type="predicted"/>
<keyword evidence="1" id="KW-0175">Coiled coil</keyword>
<evidence type="ECO:0000256" key="2">
    <source>
        <dbReference type="SAM" id="MobiDB-lite"/>
    </source>
</evidence>
<sequence length="253" mass="28833">MFVYIIVLLIVALVIIAVWVSAIQQHKEKQEAERRKELAKQKRIIEESEDVLVNSANIPMSGAMLQVIQKRVHNALATMVELSPTSRELKNRLHESSERMNSEPANLSDSDNIALPDNDKQLIALVQGIKKLRQLLRSEHSKGKVDTQVFVKEDRRLEKIQLRINVESQIKRGLSAKTANMVGSARQYFEKAYATIMAVTYSDEYVTEKKNQLESYLNEISTELKASNASAVKKKAEKEKDDLDVLFAPKKKW</sequence>
<dbReference type="RefSeq" id="WP_039607752.1">
    <property type="nucleotide sequence ID" value="NZ_JWIC01000003.1"/>
</dbReference>
<feature type="compositionally biased region" description="Basic and acidic residues" evidence="2">
    <location>
        <begin position="87"/>
        <end position="101"/>
    </location>
</feature>
<feature type="region of interest" description="Disordered" evidence="2">
    <location>
        <begin position="87"/>
        <end position="112"/>
    </location>
</feature>
<comment type="caution">
    <text evidence="3">The sequence shown here is derived from an EMBL/GenBank/DDBJ whole genome shotgun (WGS) entry which is preliminary data.</text>
</comment>
<dbReference type="AlphaFoldDB" id="A0A0C1MNF8"/>
<evidence type="ECO:0000256" key="1">
    <source>
        <dbReference type="SAM" id="Coils"/>
    </source>
</evidence>
<organism evidence="3 4">
    <name type="scientific">Pseudoalteromonas luteoviolacea</name>
    <dbReference type="NCBI Taxonomy" id="43657"/>
    <lineage>
        <taxon>Bacteria</taxon>
        <taxon>Pseudomonadati</taxon>
        <taxon>Pseudomonadota</taxon>
        <taxon>Gammaproteobacteria</taxon>
        <taxon>Alteromonadales</taxon>
        <taxon>Pseudoalteromonadaceae</taxon>
        <taxon>Pseudoalteromonas</taxon>
    </lineage>
</organism>